<dbReference type="Gene3D" id="3.30.1700.10">
    <property type="entry name" value="lpxc deacetylase, domain 2"/>
    <property type="match status" value="1"/>
</dbReference>
<evidence type="ECO:0000256" key="3">
    <source>
        <dbReference type="ARBA" id="ARBA00005002"/>
    </source>
</evidence>
<evidence type="ECO:0000256" key="7">
    <source>
        <dbReference type="ARBA" id="ARBA00022723"/>
    </source>
</evidence>
<keyword evidence="5 12" id="KW-0444">Lipid biosynthesis</keyword>
<keyword evidence="7 12" id="KW-0479">Metal-binding</keyword>
<evidence type="ECO:0000313" key="13">
    <source>
        <dbReference type="EMBL" id="MBB4658441.1"/>
    </source>
</evidence>
<dbReference type="InterPro" id="IPR015870">
    <property type="entry name" value="UDP-acyl_N-AcGlcN_deAcase_N"/>
</dbReference>
<evidence type="ECO:0000256" key="9">
    <source>
        <dbReference type="ARBA" id="ARBA00022833"/>
    </source>
</evidence>
<dbReference type="InterPro" id="IPR004463">
    <property type="entry name" value="UDP-acyl_GlcNac_deAcase"/>
</dbReference>
<sequence>MVIAVAQARTVRASVACEGIGLHSGRAVALALRPAPAGTGVLFRRMDLLEGGAGDQSERLSRVTIPATPFHVASTTLGTVLSNVHGASVSTVEHLMAALAGCGIDNAIVELDGPEVPIMDGSAEPFLEAIERVGVRSLPAPRRALRVTAPIHVGHGDAMAVVEPLDADEAPAFRVDVTVDYPDQLIGRQQLTLKGSADAFRRDVAAARTFCYLSDVEAMRAQGLALGGSLDNAIVVADGAVLNEEGLRFDGEFVRHKTLDLIGDLHLLCKPVIGRVTAYKPGHTLNTMLAAAIAASTDVEVVTLLDADQARGRILA</sequence>
<dbReference type="GO" id="GO:0009245">
    <property type="term" value="P:lipid A biosynthetic process"/>
    <property type="evidence" value="ECO:0007669"/>
    <property type="project" value="UniProtKB-UniRule"/>
</dbReference>
<dbReference type="Pfam" id="PF03331">
    <property type="entry name" value="LpxC"/>
    <property type="match status" value="1"/>
</dbReference>
<organism evidence="13 14">
    <name type="scientific">Parvularcula dongshanensis</name>
    <dbReference type="NCBI Taxonomy" id="1173995"/>
    <lineage>
        <taxon>Bacteria</taxon>
        <taxon>Pseudomonadati</taxon>
        <taxon>Pseudomonadota</taxon>
        <taxon>Alphaproteobacteria</taxon>
        <taxon>Parvularculales</taxon>
        <taxon>Parvularculaceae</taxon>
        <taxon>Parvularcula</taxon>
    </lineage>
</organism>
<dbReference type="EMBL" id="JACHOB010000001">
    <property type="protein sequence ID" value="MBB4658441.1"/>
    <property type="molecule type" value="Genomic_DNA"/>
</dbReference>
<keyword evidence="10 12" id="KW-0443">Lipid metabolism</keyword>
<protein>
    <recommendedName>
        <fullName evidence="4 12">UDP-3-O-acyl-N-acetylglucosamine deacetylase</fullName>
        <shortName evidence="12">UDP-3-O-acyl-GlcNAc deacetylase</shortName>
        <ecNumber evidence="4 12">3.5.1.108</ecNumber>
    </recommendedName>
    <alternativeName>
        <fullName evidence="12">UDP-3-O-[R-3-hydroxymyristoyl]-N-acetylglucosamine deacetylase</fullName>
    </alternativeName>
</protein>
<evidence type="ECO:0000313" key="14">
    <source>
        <dbReference type="Proteomes" id="UP000563524"/>
    </source>
</evidence>
<dbReference type="GO" id="GO:0046872">
    <property type="term" value="F:metal ion binding"/>
    <property type="evidence" value="ECO:0007669"/>
    <property type="project" value="UniProtKB-KW"/>
</dbReference>
<feature type="active site" description="Proton donor" evidence="12">
    <location>
        <position position="283"/>
    </location>
</feature>
<evidence type="ECO:0000256" key="1">
    <source>
        <dbReference type="ARBA" id="ARBA00001947"/>
    </source>
</evidence>
<comment type="cofactor">
    <cofactor evidence="1 12">
        <name>Zn(2+)</name>
        <dbReference type="ChEBI" id="CHEBI:29105"/>
    </cofactor>
</comment>
<comment type="caution">
    <text evidence="13">The sequence shown here is derived from an EMBL/GenBank/DDBJ whole genome shotgun (WGS) entry which is preliminary data.</text>
</comment>
<dbReference type="HAMAP" id="MF_00388">
    <property type="entry name" value="LpxC"/>
    <property type="match status" value="1"/>
</dbReference>
<comment type="similarity">
    <text evidence="12">Belongs to the LpxC family.</text>
</comment>
<dbReference type="GO" id="GO:0016020">
    <property type="term" value="C:membrane"/>
    <property type="evidence" value="ECO:0007669"/>
    <property type="project" value="GOC"/>
</dbReference>
<dbReference type="InterPro" id="IPR020568">
    <property type="entry name" value="Ribosomal_Su5_D2-typ_SF"/>
</dbReference>
<evidence type="ECO:0000256" key="8">
    <source>
        <dbReference type="ARBA" id="ARBA00022801"/>
    </source>
</evidence>
<evidence type="ECO:0000256" key="11">
    <source>
        <dbReference type="ARBA" id="ARBA00024535"/>
    </source>
</evidence>
<comment type="catalytic activity">
    <reaction evidence="11 12">
        <text>a UDP-3-O-[(3R)-3-hydroxyacyl]-N-acetyl-alpha-D-glucosamine + H2O = a UDP-3-O-[(3R)-3-hydroxyacyl]-alpha-D-glucosamine + acetate</text>
        <dbReference type="Rhea" id="RHEA:67816"/>
        <dbReference type="ChEBI" id="CHEBI:15377"/>
        <dbReference type="ChEBI" id="CHEBI:30089"/>
        <dbReference type="ChEBI" id="CHEBI:137740"/>
        <dbReference type="ChEBI" id="CHEBI:173225"/>
        <dbReference type="EC" id="3.5.1.108"/>
    </reaction>
</comment>
<dbReference type="Gene3D" id="3.30.230.20">
    <property type="entry name" value="lpxc deacetylase, domain 1"/>
    <property type="match status" value="1"/>
</dbReference>
<reference evidence="13 14" key="1">
    <citation type="submission" date="2020-08" db="EMBL/GenBank/DDBJ databases">
        <title>Genomic Encyclopedia of Type Strains, Phase IV (KMG-IV): sequencing the most valuable type-strain genomes for metagenomic binning, comparative biology and taxonomic classification.</title>
        <authorList>
            <person name="Goeker M."/>
        </authorList>
    </citation>
    <scope>NUCLEOTIDE SEQUENCE [LARGE SCALE GENOMIC DNA]</scope>
    <source>
        <strain evidence="13 14">DSM 102850</strain>
    </source>
</reference>
<evidence type="ECO:0000256" key="5">
    <source>
        <dbReference type="ARBA" id="ARBA00022516"/>
    </source>
</evidence>
<dbReference type="PANTHER" id="PTHR33694:SF1">
    <property type="entry name" value="UDP-3-O-ACYL-N-ACETYLGLUCOSAMINE DEACETYLASE 1, MITOCHONDRIAL-RELATED"/>
    <property type="match status" value="1"/>
</dbReference>
<dbReference type="AlphaFoldDB" id="A0A840I2C9"/>
<dbReference type="SUPFAM" id="SSF54211">
    <property type="entry name" value="Ribosomal protein S5 domain 2-like"/>
    <property type="match status" value="2"/>
</dbReference>
<evidence type="ECO:0000256" key="6">
    <source>
        <dbReference type="ARBA" id="ARBA00022556"/>
    </source>
</evidence>
<dbReference type="RefSeq" id="WP_183816268.1">
    <property type="nucleotide sequence ID" value="NZ_JACHOB010000001.1"/>
</dbReference>
<proteinExistence type="inferred from homology"/>
<feature type="binding site" evidence="12">
    <location>
        <position position="256"/>
    </location>
    <ligand>
        <name>Zn(2+)</name>
        <dbReference type="ChEBI" id="CHEBI:29105"/>
    </ligand>
</feature>
<evidence type="ECO:0000256" key="4">
    <source>
        <dbReference type="ARBA" id="ARBA00012745"/>
    </source>
</evidence>
<keyword evidence="14" id="KW-1185">Reference proteome</keyword>
<dbReference type="PANTHER" id="PTHR33694">
    <property type="entry name" value="UDP-3-O-ACYL-N-ACETYLGLUCOSAMINE DEACETYLASE 1, MITOCHONDRIAL-RELATED"/>
    <property type="match status" value="1"/>
</dbReference>
<evidence type="ECO:0000256" key="10">
    <source>
        <dbReference type="ARBA" id="ARBA00023098"/>
    </source>
</evidence>
<feature type="binding site" evidence="12">
    <location>
        <position position="94"/>
    </location>
    <ligand>
        <name>Zn(2+)</name>
        <dbReference type="ChEBI" id="CHEBI:29105"/>
    </ligand>
</feature>
<name>A0A840I2C9_9PROT</name>
<comment type="function">
    <text evidence="2 12">Catalyzes the hydrolysis of UDP-3-O-myristoyl-N-acetylglucosamine to form UDP-3-O-myristoylglucosamine and acetate, the committed step in lipid A biosynthesis.</text>
</comment>
<gene>
    <name evidence="12" type="primary">lpxC</name>
    <name evidence="13" type="ORF">GGQ59_000941</name>
</gene>
<dbReference type="EC" id="3.5.1.108" evidence="4 12"/>
<keyword evidence="6 12" id="KW-0441">Lipid A biosynthesis</keyword>
<keyword evidence="9 12" id="KW-0862">Zinc</keyword>
<dbReference type="GO" id="GO:0103117">
    <property type="term" value="F:UDP-3-O-acyl-N-acetylglucosamine deacetylase activity"/>
    <property type="evidence" value="ECO:0007669"/>
    <property type="project" value="UniProtKB-UniRule"/>
</dbReference>
<dbReference type="Proteomes" id="UP000563524">
    <property type="component" value="Unassembled WGS sequence"/>
</dbReference>
<evidence type="ECO:0000256" key="2">
    <source>
        <dbReference type="ARBA" id="ARBA00002923"/>
    </source>
</evidence>
<dbReference type="NCBIfam" id="TIGR00325">
    <property type="entry name" value="lpxC"/>
    <property type="match status" value="1"/>
</dbReference>
<comment type="pathway">
    <text evidence="3 12">Glycolipid biosynthesis; lipid IV(A) biosynthesis; lipid IV(A) from (3R)-3-hydroxytetradecanoyl-[acyl-carrier-protein] and UDP-N-acetyl-alpha-D-glucosamine: step 2/6.</text>
</comment>
<keyword evidence="8 12" id="KW-0378">Hydrolase</keyword>
<evidence type="ECO:0000256" key="12">
    <source>
        <dbReference type="HAMAP-Rule" id="MF_00388"/>
    </source>
</evidence>
<feature type="binding site" evidence="12">
    <location>
        <position position="260"/>
    </location>
    <ligand>
        <name>Zn(2+)</name>
        <dbReference type="ChEBI" id="CHEBI:29105"/>
    </ligand>
</feature>
<accession>A0A840I2C9</accession>
<dbReference type="InterPro" id="IPR011334">
    <property type="entry name" value="UDP-acyl_GlcNac_deAcase_C"/>
</dbReference>
<dbReference type="UniPathway" id="UPA00359">
    <property type="reaction ID" value="UER00478"/>
</dbReference>